<comment type="caution">
    <text evidence="2">The sequence shown here is derived from an EMBL/GenBank/DDBJ whole genome shotgun (WGS) entry which is preliminary data.</text>
</comment>
<dbReference type="Pfam" id="PF13489">
    <property type="entry name" value="Methyltransf_23"/>
    <property type="match status" value="1"/>
</dbReference>
<dbReference type="STRING" id="1849047.A0A3D8QKM7"/>
<dbReference type="Proteomes" id="UP000256645">
    <property type="component" value="Unassembled WGS sequence"/>
</dbReference>
<gene>
    <name evidence="2" type="ORF">BP6252_11809</name>
</gene>
<dbReference type="OrthoDB" id="184880at2759"/>
<keyword evidence="2" id="KW-0489">Methyltransferase</keyword>
<dbReference type="SUPFAM" id="SSF53335">
    <property type="entry name" value="S-adenosyl-L-methionine-dependent methyltransferases"/>
    <property type="match status" value="1"/>
</dbReference>
<dbReference type="PANTHER" id="PTHR43591:SF10">
    <property type="entry name" value="ABC TRANSMEMBRANE TYPE-1 DOMAIN-CONTAINING PROTEIN-RELATED"/>
    <property type="match status" value="1"/>
</dbReference>
<evidence type="ECO:0000313" key="2">
    <source>
        <dbReference type="EMBL" id="RDW62376.1"/>
    </source>
</evidence>
<reference evidence="2 3" key="1">
    <citation type="journal article" date="2018" name="IMA Fungus">
        <title>IMA Genome-F 9: Draft genome sequence of Annulohypoxylon stygium, Aspergillus mulundensis, Berkeleyomyces basicola (syn. Thielaviopsis basicola), Ceratocystis smalleyi, two Cercospora beticola strains, Coleophoma cylindrospora, Fusarium fracticaudum, Phialophora cf. hyalina, and Morchella septimelata.</title>
        <authorList>
            <person name="Wingfield B.D."/>
            <person name="Bills G.F."/>
            <person name="Dong Y."/>
            <person name="Huang W."/>
            <person name="Nel W.J."/>
            <person name="Swalarsk-Parry B.S."/>
            <person name="Vaghefi N."/>
            <person name="Wilken P.M."/>
            <person name="An Z."/>
            <person name="de Beer Z.W."/>
            <person name="De Vos L."/>
            <person name="Chen L."/>
            <person name="Duong T.A."/>
            <person name="Gao Y."/>
            <person name="Hammerbacher A."/>
            <person name="Kikkert J.R."/>
            <person name="Li Y."/>
            <person name="Li H."/>
            <person name="Li K."/>
            <person name="Li Q."/>
            <person name="Liu X."/>
            <person name="Ma X."/>
            <person name="Naidoo K."/>
            <person name="Pethybridge S.J."/>
            <person name="Sun J."/>
            <person name="Steenkamp E.T."/>
            <person name="van der Nest M.A."/>
            <person name="van Wyk S."/>
            <person name="Wingfield M.J."/>
            <person name="Xiong C."/>
            <person name="Yue Q."/>
            <person name="Zhang X."/>
        </authorList>
    </citation>
    <scope>NUCLEOTIDE SEQUENCE [LARGE SCALE GENOMIC DNA]</scope>
    <source>
        <strain evidence="2 3">BP6252</strain>
    </source>
</reference>
<dbReference type="PANTHER" id="PTHR43591">
    <property type="entry name" value="METHYLTRANSFERASE"/>
    <property type="match status" value="1"/>
</dbReference>
<dbReference type="AlphaFoldDB" id="A0A3D8QKM7"/>
<sequence>MSTSPRHDDDSAISVPGASASQSSTTQASRARKRSSISPPKSEHSPQLTGWNQLLSANEQAEQNAEGEDAVLQAQNEIDVDSGTDAQSVSDAGYETDSIGTTSTSLASSYRNFAFENGRRYHRFREGAYNFPNDDLEQDREDLKHAMMMHLLHGRYHYAPIGPHPGHVLDIGTGTGIWAIEMGDLYPSAEILGVDLSPIQPEWVPPNVKFMVDDVESPWLKPLNYFDYVHSRHTVMAIRDWPKLMSSVLDHLKPGGWYEMQEIHHIPYCHDGTMPPDHPVSQYWHLITEALAKLNVNFNATLLLEGIMRDSGFVNVHTRIFHVPIGLWPRNKVLKKVGLYWRTVLVDGLEPIALAPLTRGLGWSKEQVEVWLIEVRKAYMDSWVHSHMPLYITCGQKPGPGVHVYRTGEIPPWADVPIVS</sequence>
<protein>
    <submittedName>
        <fullName evidence="2">Methyltransferase-containing protein</fullName>
    </submittedName>
</protein>
<name>A0A3D8QKM7_9HELO</name>
<dbReference type="GO" id="GO:0032259">
    <property type="term" value="P:methylation"/>
    <property type="evidence" value="ECO:0007669"/>
    <property type="project" value="UniProtKB-KW"/>
</dbReference>
<dbReference type="InterPro" id="IPR029063">
    <property type="entry name" value="SAM-dependent_MTases_sf"/>
</dbReference>
<dbReference type="CDD" id="cd02440">
    <property type="entry name" value="AdoMet_MTases"/>
    <property type="match status" value="1"/>
</dbReference>
<feature type="compositionally biased region" description="Basic and acidic residues" evidence="1">
    <location>
        <begin position="1"/>
        <end position="10"/>
    </location>
</feature>
<accession>A0A3D8QKM7</accession>
<feature type="region of interest" description="Disordered" evidence="1">
    <location>
        <begin position="1"/>
        <end position="51"/>
    </location>
</feature>
<dbReference type="Gene3D" id="3.40.50.150">
    <property type="entry name" value="Vaccinia Virus protein VP39"/>
    <property type="match status" value="1"/>
</dbReference>
<evidence type="ECO:0000313" key="3">
    <source>
        <dbReference type="Proteomes" id="UP000256645"/>
    </source>
</evidence>
<dbReference type="EMBL" id="PDLM01000014">
    <property type="protein sequence ID" value="RDW62376.1"/>
    <property type="molecule type" value="Genomic_DNA"/>
</dbReference>
<keyword evidence="2" id="KW-0808">Transferase</keyword>
<feature type="compositionally biased region" description="Low complexity" evidence="1">
    <location>
        <begin position="18"/>
        <end position="29"/>
    </location>
</feature>
<organism evidence="2 3">
    <name type="scientific">Coleophoma cylindrospora</name>
    <dbReference type="NCBI Taxonomy" id="1849047"/>
    <lineage>
        <taxon>Eukaryota</taxon>
        <taxon>Fungi</taxon>
        <taxon>Dikarya</taxon>
        <taxon>Ascomycota</taxon>
        <taxon>Pezizomycotina</taxon>
        <taxon>Leotiomycetes</taxon>
        <taxon>Helotiales</taxon>
        <taxon>Dermateaceae</taxon>
        <taxon>Coleophoma</taxon>
    </lineage>
</organism>
<feature type="region of interest" description="Disordered" evidence="1">
    <location>
        <begin position="81"/>
        <end position="102"/>
    </location>
</feature>
<keyword evidence="3" id="KW-1185">Reference proteome</keyword>
<evidence type="ECO:0000256" key="1">
    <source>
        <dbReference type="SAM" id="MobiDB-lite"/>
    </source>
</evidence>
<dbReference type="GO" id="GO:0008168">
    <property type="term" value="F:methyltransferase activity"/>
    <property type="evidence" value="ECO:0007669"/>
    <property type="project" value="UniProtKB-KW"/>
</dbReference>
<proteinExistence type="predicted"/>